<dbReference type="EMBL" id="CAJVPQ010009190">
    <property type="protein sequence ID" value="CAG8713343.1"/>
    <property type="molecule type" value="Genomic_DNA"/>
</dbReference>
<accession>A0A9N9N9F6</accession>
<feature type="non-terminal residue" evidence="1">
    <location>
        <position position="1"/>
    </location>
</feature>
<evidence type="ECO:0000313" key="1">
    <source>
        <dbReference type="EMBL" id="CAG8713343.1"/>
    </source>
</evidence>
<evidence type="ECO:0000313" key="2">
    <source>
        <dbReference type="Proteomes" id="UP000789570"/>
    </source>
</evidence>
<gene>
    <name evidence="1" type="ORF">FCALED_LOCUS14036</name>
</gene>
<name>A0A9N9N9F6_9GLOM</name>
<sequence length="182" mass="21094">MKDIKLNESGKQKKAYGEWEINEVFEKFLHKSGLSVNDINQFDINPEISDDIVNSFIGKLKKKKRTFIHVNHNKNTCREFITAFMTVTAEYVPVKRNFDPVDYSIHLEDFVLLICEAKKEDFEKGAIQNIVQMHSAISDKTDIEPEPQVQIYSIVTNALGWYFLKWIGSPKNPQLEASEPHF</sequence>
<comment type="caution">
    <text evidence="1">The sequence shown here is derived from an EMBL/GenBank/DDBJ whole genome shotgun (WGS) entry which is preliminary data.</text>
</comment>
<organism evidence="1 2">
    <name type="scientific">Funneliformis caledonium</name>
    <dbReference type="NCBI Taxonomy" id="1117310"/>
    <lineage>
        <taxon>Eukaryota</taxon>
        <taxon>Fungi</taxon>
        <taxon>Fungi incertae sedis</taxon>
        <taxon>Mucoromycota</taxon>
        <taxon>Glomeromycotina</taxon>
        <taxon>Glomeromycetes</taxon>
        <taxon>Glomerales</taxon>
        <taxon>Glomeraceae</taxon>
        <taxon>Funneliformis</taxon>
    </lineage>
</organism>
<proteinExistence type="predicted"/>
<dbReference type="OrthoDB" id="2410986at2759"/>
<reference evidence="1" key="1">
    <citation type="submission" date="2021-06" db="EMBL/GenBank/DDBJ databases">
        <authorList>
            <person name="Kallberg Y."/>
            <person name="Tangrot J."/>
            <person name="Rosling A."/>
        </authorList>
    </citation>
    <scope>NUCLEOTIDE SEQUENCE</scope>
    <source>
        <strain evidence="1">UK204</strain>
    </source>
</reference>
<dbReference type="Proteomes" id="UP000789570">
    <property type="component" value="Unassembled WGS sequence"/>
</dbReference>
<protein>
    <submittedName>
        <fullName evidence="1">16667_t:CDS:1</fullName>
    </submittedName>
</protein>
<keyword evidence="2" id="KW-1185">Reference proteome</keyword>
<dbReference type="AlphaFoldDB" id="A0A9N9N9F6"/>